<dbReference type="RefSeq" id="WP_109349943.1">
    <property type="nucleotide sequence ID" value="NZ_BJUE01000024.1"/>
</dbReference>
<dbReference type="Proteomes" id="UP000294641">
    <property type="component" value="Unassembled WGS sequence"/>
</dbReference>
<dbReference type="EMBL" id="UGNP01000001">
    <property type="protein sequence ID" value="STX08960.1"/>
    <property type="molecule type" value="Genomic_DNA"/>
</dbReference>
<accession>A0A2U3ABZ7</accession>
<dbReference type="AlphaFoldDB" id="A0A2U3ABZ7"/>
<dbReference type="InterPro" id="IPR035211">
    <property type="entry name" value="DUF5325"/>
</dbReference>
<feature type="transmembrane region" description="Helical" evidence="1">
    <location>
        <begin position="32"/>
        <end position="50"/>
    </location>
</feature>
<name>A0A2U3ABZ7_9BACL</name>
<reference evidence="3 5" key="2">
    <citation type="submission" date="2019-03" db="EMBL/GenBank/DDBJ databases">
        <title>Genomic Encyclopedia of Type Strains, Phase IV (KMG-IV): sequencing the most valuable type-strain genomes for metagenomic binning, comparative biology and taxonomic classification.</title>
        <authorList>
            <person name="Goeker M."/>
        </authorList>
    </citation>
    <scope>NUCLEOTIDE SEQUENCE [LARGE SCALE GENOMIC DNA]</scope>
    <source>
        <strain evidence="3 5">DSM 20580</strain>
    </source>
</reference>
<protein>
    <recommendedName>
        <fullName evidence="6">YlaF family protein</fullName>
    </recommendedName>
</protein>
<gene>
    <name evidence="3" type="ORF">DFR61_12231</name>
    <name evidence="2" type="ORF">NCTC10597_00629</name>
</gene>
<proteinExistence type="predicted"/>
<evidence type="ECO:0000313" key="2">
    <source>
        <dbReference type="EMBL" id="STX08960.1"/>
    </source>
</evidence>
<reference evidence="2 4" key="1">
    <citation type="submission" date="2018-06" db="EMBL/GenBank/DDBJ databases">
        <authorList>
            <consortium name="Pathogen Informatics"/>
            <person name="Doyle S."/>
        </authorList>
    </citation>
    <scope>NUCLEOTIDE SEQUENCE [LARGE SCALE GENOMIC DNA]</scope>
    <source>
        <strain evidence="2 4">NCTC10597</strain>
    </source>
</reference>
<keyword evidence="1" id="KW-0812">Transmembrane</keyword>
<dbReference type="Proteomes" id="UP000254330">
    <property type="component" value="Unassembled WGS sequence"/>
</dbReference>
<evidence type="ECO:0000313" key="4">
    <source>
        <dbReference type="Proteomes" id="UP000254330"/>
    </source>
</evidence>
<keyword evidence="5" id="KW-1185">Reference proteome</keyword>
<keyword evidence="1" id="KW-0472">Membrane</keyword>
<keyword evidence="1" id="KW-1133">Transmembrane helix</keyword>
<feature type="transmembrane region" description="Helical" evidence="1">
    <location>
        <begin position="7"/>
        <end position="26"/>
    </location>
</feature>
<sequence length="61" mass="6460">MNKAKLVMAIMALAGVLAMCSIGYAIAIGNVLGILGGIVLVIAVFGYAFTMKRKFRERGLL</sequence>
<evidence type="ECO:0000313" key="3">
    <source>
        <dbReference type="EMBL" id="TDR36947.1"/>
    </source>
</evidence>
<evidence type="ECO:0000256" key="1">
    <source>
        <dbReference type="SAM" id="Phobius"/>
    </source>
</evidence>
<organism evidence="2 4">
    <name type="scientific">Kurthia zopfii</name>
    <dbReference type="NCBI Taxonomy" id="1650"/>
    <lineage>
        <taxon>Bacteria</taxon>
        <taxon>Bacillati</taxon>
        <taxon>Bacillota</taxon>
        <taxon>Bacilli</taxon>
        <taxon>Bacillales</taxon>
        <taxon>Caryophanaceae</taxon>
        <taxon>Kurthia</taxon>
    </lineage>
</organism>
<evidence type="ECO:0000313" key="5">
    <source>
        <dbReference type="Proteomes" id="UP000294641"/>
    </source>
</evidence>
<comment type="caution">
    <text evidence="2">The sequence shown here is derived from an EMBL/GenBank/DDBJ whole genome shotgun (WGS) entry which is preliminary data.</text>
</comment>
<dbReference type="EMBL" id="SNZG01000022">
    <property type="protein sequence ID" value="TDR36947.1"/>
    <property type="molecule type" value="Genomic_DNA"/>
</dbReference>
<evidence type="ECO:0008006" key="6">
    <source>
        <dbReference type="Google" id="ProtNLM"/>
    </source>
</evidence>
<dbReference type="Pfam" id="PF17259">
    <property type="entry name" value="DUF5325"/>
    <property type="match status" value="1"/>
</dbReference>